<feature type="non-terminal residue" evidence="2">
    <location>
        <position position="56"/>
    </location>
</feature>
<feature type="non-terminal residue" evidence="2">
    <location>
        <position position="1"/>
    </location>
</feature>
<protein>
    <recommendedName>
        <fullName evidence="1">Peptidase M1 membrane alanine aminopeptidase domain-containing protein</fullName>
    </recommendedName>
</protein>
<dbReference type="Pfam" id="PF01433">
    <property type="entry name" value="Peptidase_M1"/>
    <property type="match status" value="1"/>
</dbReference>
<dbReference type="OrthoDB" id="425255at2759"/>
<dbReference type="Gene3D" id="1.10.390.10">
    <property type="entry name" value="Neutral Protease Domain 2"/>
    <property type="match status" value="1"/>
</dbReference>
<evidence type="ECO:0000313" key="2">
    <source>
        <dbReference type="EMBL" id="CAE7252653.1"/>
    </source>
</evidence>
<comment type="caution">
    <text evidence="2">The sequence shown here is derived from an EMBL/GenBank/DDBJ whole genome shotgun (WGS) entry which is preliminary data.</text>
</comment>
<feature type="domain" description="Peptidase M1 membrane alanine aminopeptidase" evidence="1">
    <location>
        <begin position="1"/>
        <end position="55"/>
    </location>
</feature>
<name>A0A812LSY3_9DINO</name>
<dbReference type="GO" id="GO:0042277">
    <property type="term" value="F:peptide binding"/>
    <property type="evidence" value="ECO:0007669"/>
    <property type="project" value="TreeGrafter"/>
</dbReference>
<dbReference type="PANTHER" id="PTHR11533">
    <property type="entry name" value="PROTEASE M1 ZINC METALLOPROTEASE"/>
    <property type="match status" value="1"/>
</dbReference>
<dbReference type="InterPro" id="IPR027268">
    <property type="entry name" value="Peptidase_M4/M1_CTD_sf"/>
</dbReference>
<dbReference type="GO" id="GO:0016020">
    <property type="term" value="C:membrane"/>
    <property type="evidence" value="ECO:0007669"/>
    <property type="project" value="TreeGrafter"/>
</dbReference>
<evidence type="ECO:0000313" key="3">
    <source>
        <dbReference type="Proteomes" id="UP000601435"/>
    </source>
</evidence>
<keyword evidence="3" id="KW-1185">Reference proteome</keyword>
<dbReference type="Proteomes" id="UP000601435">
    <property type="component" value="Unassembled WGS sequence"/>
</dbReference>
<dbReference type="SUPFAM" id="SSF55486">
    <property type="entry name" value="Metalloproteases ('zincins'), catalytic domain"/>
    <property type="match status" value="1"/>
</dbReference>
<dbReference type="InterPro" id="IPR050344">
    <property type="entry name" value="Peptidase_M1_aminopeptidases"/>
</dbReference>
<dbReference type="GO" id="GO:0008270">
    <property type="term" value="F:zinc ion binding"/>
    <property type="evidence" value="ECO:0007669"/>
    <property type="project" value="InterPro"/>
</dbReference>
<dbReference type="GO" id="GO:0006508">
    <property type="term" value="P:proteolysis"/>
    <property type="evidence" value="ECO:0007669"/>
    <property type="project" value="TreeGrafter"/>
</dbReference>
<dbReference type="GO" id="GO:0005615">
    <property type="term" value="C:extracellular space"/>
    <property type="evidence" value="ECO:0007669"/>
    <property type="project" value="TreeGrafter"/>
</dbReference>
<reference evidence="2" key="1">
    <citation type="submission" date="2021-02" db="EMBL/GenBank/DDBJ databases">
        <authorList>
            <person name="Dougan E. K."/>
            <person name="Rhodes N."/>
            <person name="Thang M."/>
            <person name="Chan C."/>
        </authorList>
    </citation>
    <scope>NUCLEOTIDE SEQUENCE</scope>
</reference>
<sequence>VFDAISYCKGGSIVRMLSGVLGPDNFRKGLGLYMKRFAYQNTASSDLWKCWEEVSG</sequence>
<dbReference type="InterPro" id="IPR014782">
    <property type="entry name" value="Peptidase_M1_dom"/>
</dbReference>
<dbReference type="GO" id="GO:0043171">
    <property type="term" value="P:peptide catabolic process"/>
    <property type="evidence" value="ECO:0007669"/>
    <property type="project" value="TreeGrafter"/>
</dbReference>
<dbReference type="EMBL" id="CAJNJA010009985">
    <property type="protein sequence ID" value="CAE7252653.1"/>
    <property type="molecule type" value="Genomic_DNA"/>
</dbReference>
<accession>A0A812LSY3</accession>
<dbReference type="AlphaFoldDB" id="A0A812LSY3"/>
<dbReference type="PANTHER" id="PTHR11533:SF174">
    <property type="entry name" value="PUROMYCIN-SENSITIVE AMINOPEPTIDASE-RELATED"/>
    <property type="match status" value="1"/>
</dbReference>
<dbReference type="GO" id="GO:0070006">
    <property type="term" value="F:metalloaminopeptidase activity"/>
    <property type="evidence" value="ECO:0007669"/>
    <property type="project" value="TreeGrafter"/>
</dbReference>
<dbReference type="GO" id="GO:0005737">
    <property type="term" value="C:cytoplasm"/>
    <property type="evidence" value="ECO:0007669"/>
    <property type="project" value="TreeGrafter"/>
</dbReference>
<proteinExistence type="predicted"/>
<organism evidence="2 3">
    <name type="scientific">Symbiodinium necroappetens</name>
    <dbReference type="NCBI Taxonomy" id="1628268"/>
    <lineage>
        <taxon>Eukaryota</taxon>
        <taxon>Sar</taxon>
        <taxon>Alveolata</taxon>
        <taxon>Dinophyceae</taxon>
        <taxon>Suessiales</taxon>
        <taxon>Symbiodiniaceae</taxon>
        <taxon>Symbiodinium</taxon>
    </lineage>
</organism>
<gene>
    <name evidence="2" type="ORF">SNEC2469_LOCUS5325</name>
</gene>
<evidence type="ECO:0000259" key="1">
    <source>
        <dbReference type="Pfam" id="PF01433"/>
    </source>
</evidence>